<proteinExistence type="predicted"/>
<sequence length="692" mass="77228">MFLLEPVFSRVGFQEALRVDLSKEKNARDWAPDSPPALWYRFARIVRELSLVYVVLFFRLNSRMTPSSNGQIQRTDHEGMGFDHSAQLVFGPIPVGPPTCPWTSVGFANAFGVLAFHLSSGRIPTVLCLSVVTHHLEIRAVINNDSRIMDRSASTSGQSPRSLSLERYPFHDADEFPAANHPTRLSKDRVAKIPKEFDIPTGAWHTYMPRAADRIWFNPPVPKGYGNVATGISEAALKCGFRVPMLPLVKQLFAQMGIALGQMDPNGFLHMNGFQCRCLAANVDPKPALFWHHHDFRKNGKSKGYYSIARRNNRAEWVETNSNNKGSHDKWCYISGPKIAALSQWRVVDPTVQVVKPALSRADLDDYQRLCNFDMGRIPLEDLRDKQWLFALWGNVSSRQAIVERKRAKFEAEQAALEARAAEAAEAAGEAGGSAAANPDRQEGNKKAPEQSEKATDTENVEHATETPLVRKRVRRGDVLKTYVPQWAILETDAVTSADPKAIKEIAPDLCRALVLPADRPNYDRLDIADACADMMAFLSLATPMDAVITDKVKDMQGRFSQLQELEVRSVRAEAALRQAAGDVERLEGQSAALRADREAMQKELDSARARLTRRNLSLKASRKQARKETKLRLMAEERCYQMGHDEVVRRAAAMGLDHQPLIEPGFSDPVGRPDEDELPAVSSGKDEDLSD</sequence>
<name>A0AAD8LUX8_9APIA</name>
<evidence type="ECO:0000313" key="3">
    <source>
        <dbReference type="EMBL" id="KAK1351465.1"/>
    </source>
</evidence>
<evidence type="ECO:0000256" key="1">
    <source>
        <dbReference type="SAM" id="Coils"/>
    </source>
</evidence>
<feature type="compositionally biased region" description="Basic and acidic residues" evidence="2">
    <location>
        <begin position="440"/>
        <end position="465"/>
    </location>
</feature>
<feature type="region of interest" description="Disordered" evidence="2">
    <location>
        <begin position="427"/>
        <end position="468"/>
    </location>
</feature>
<feature type="region of interest" description="Disordered" evidence="2">
    <location>
        <begin position="658"/>
        <end position="692"/>
    </location>
</feature>
<keyword evidence="1" id="KW-0175">Coiled coil</keyword>
<comment type="caution">
    <text evidence="3">The sequence shown here is derived from an EMBL/GenBank/DDBJ whole genome shotgun (WGS) entry which is preliminary data.</text>
</comment>
<dbReference type="EMBL" id="JAUIZM010000034">
    <property type="protein sequence ID" value="KAK1351465.1"/>
    <property type="molecule type" value="Genomic_DNA"/>
</dbReference>
<reference evidence="3" key="1">
    <citation type="submission" date="2023-02" db="EMBL/GenBank/DDBJ databases">
        <title>Genome of toxic invasive species Heracleum sosnowskyi carries increased number of genes despite the absence of recent whole-genome duplications.</title>
        <authorList>
            <person name="Schelkunov M."/>
            <person name="Shtratnikova V."/>
            <person name="Makarenko M."/>
            <person name="Klepikova A."/>
            <person name="Omelchenko D."/>
            <person name="Novikova G."/>
            <person name="Obukhova E."/>
            <person name="Bogdanov V."/>
            <person name="Penin A."/>
            <person name="Logacheva M."/>
        </authorList>
    </citation>
    <scope>NUCLEOTIDE SEQUENCE</scope>
    <source>
        <strain evidence="3">Hsosn_3</strain>
        <tissue evidence="3">Leaf</tissue>
    </source>
</reference>
<organism evidence="3 4">
    <name type="scientific">Heracleum sosnowskyi</name>
    <dbReference type="NCBI Taxonomy" id="360622"/>
    <lineage>
        <taxon>Eukaryota</taxon>
        <taxon>Viridiplantae</taxon>
        <taxon>Streptophyta</taxon>
        <taxon>Embryophyta</taxon>
        <taxon>Tracheophyta</taxon>
        <taxon>Spermatophyta</taxon>
        <taxon>Magnoliopsida</taxon>
        <taxon>eudicotyledons</taxon>
        <taxon>Gunneridae</taxon>
        <taxon>Pentapetalae</taxon>
        <taxon>asterids</taxon>
        <taxon>campanulids</taxon>
        <taxon>Apiales</taxon>
        <taxon>Apiaceae</taxon>
        <taxon>Apioideae</taxon>
        <taxon>apioid superclade</taxon>
        <taxon>Tordylieae</taxon>
        <taxon>Tordyliinae</taxon>
        <taxon>Heracleum</taxon>
    </lineage>
</organism>
<keyword evidence="4" id="KW-1185">Reference proteome</keyword>
<evidence type="ECO:0000256" key="2">
    <source>
        <dbReference type="SAM" id="MobiDB-lite"/>
    </source>
</evidence>
<dbReference type="Proteomes" id="UP001237642">
    <property type="component" value="Unassembled WGS sequence"/>
</dbReference>
<accession>A0AAD8LUX8</accession>
<reference evidence="3" key="2">
    <citation type="submission" date="2023-05" db="EMBL/GenBank/DDBJ databases">
        <authorList>
            <person name="Schelkunov M.I."/>
        </authorList>
    </citation>
    <scope>NUCLEOTIDE SEQUENCE</scope>
    <source>
        <strain evidence="3">Hsosn_3</strain>
        <tissue evidence="3">Leaf</tissue>
    </source>
</reference>
<feature type="compositionally biased region" description="Low complexity" evidence="2">
    <location>
        <begin position="427"/>
        <end position="437"/>
    </location>
</feature>
<dbReference type="AlphaFoldDB" id="A0AAD8LUX8"/>
<feature type="coiled-coil region" evidence="1">
    <location>
        <begin position="563"/>
        <end position="629"/>
    </location>
</feature>
<gene>
    <name evidence="3" type="ORF">POM88_054302</name>
</gene>
<evidence type="ECO:0000313" key="4">
    <source>
        <dbReference type="Proteomes" id="UP001237642"/>
    </source>
</evidence>
<protein>
    <submittedName>
        <fullName evidence="3">Uncharacterized protein</fullName>
    </submittedName>
</protein>